<dbReference type="Proteomes" id="UP000279306">
    <property type="component" value="Chromosome"/>
</dbReference>
<dbReference type="KEGG" id="mauu:NCTC10437_01663"/>
<gene>
    <name evidence="3" type="ORF">NCTC10437_01663</name>
</gene>
<reference evidence="3 4" key="1">
    <citation type="submission" date="2018-12" db="EMBL/GenBank/DDBJ databases">
        <authorList>
            <consortium name="Pathogen Informatics"/>
        </authorList>
    </citation>
    <scope>NUCLEOTIDE SEQUENCE [LARGE SCALE GENOMIC DNA]</scope>
    <source>
        <strain evidence="3 4">NCTC10437</strain>
    </source>
</reference>
<dbReference type="AlphaFoldDB" id="A0A3S4RZW6"/>
<proteinExistence type="predicted"/>
<dbReference type="PIRSF" id="PIRSF010219">
    <property type="entry name" value="UCP010219"/>
    <property type="match status" value="1"/>
</dbReference>
<dbReference type="OrthoDB" id="5244221at2"/>
<organism evidence="3 4">
    <name type="scientific">Mycolicibacterium aurum</name>
    <name type="common">Mycobacterium aurum</name>
    <dbReference type="NCBI Taxonomy" id="1791"/>
    <lineage>
        <taxon>Bacteria</taxon>
        <taxon>Bacillati</taxon>
        <taxon>Actinomycetota</taxon>
        <taxon>Actinomycetes</taxon>
        <taxon>Mycobacteriales</taxon>
        <taxon>Mycobacteriaceae</taxon>
        <taxon>Mycolicibacterium</taxon>
    </lineage>
</organism>
<keyword evidence="4" id="KW-1185">Reference proteome</keyword>
<sequence>MSLPEPFSTPVEATKGTETQHKPTLLQQMGGGAGLIFASLPSVVFVVADAVAGLNTAVALAVGSGAGIAALRLLRREPVQPAVSGLLGVAIAAAIAYQTGSARDYFLIGIWTSLVLALVFFASVLLRRPLVGVIWGAISGTGQVWRLHRRSRVGYDIATLVLVAVFASRFVTQNWLYEAGSTGWLAFARIAMGYPLTAAALVVVVWAVRRSARELTAAPATSSEIVEGIASRP</sequence>
<dbReference type="Pfam" id="PF11361">
    <property type="entry name" value="DUF3159"/>
    <property type="match status" value="1"/>
</dbReference>
<evidence type="ECO:0000313" key="4">
    <source>
        <dbReference type="Proteomes" id="UP000279306"/>
    </source>
</evidence>
<feature type="transmembrane region" description="Helical" evidence="2">
    <location>
        <begin position="81"/>
        <end position="99"/>
    </location>
</feature>
<feature type="transmembrane region" description="Helical" evidence="2">
    <location>
        <begin position="105"/>
        <end position="126"/>
    </location>
</feature>
<feature type="transmembrane region" description="Helical" evidence="2">
    <location>
        <begin position="54"/>
        <end position="74"/>
    </location>
</feature>
<protein>
    <submittedName>
        <fullName evidence="3">Putative integral membrane alanine and leucine rich protein</fullName>
    </submittedName>
</protein>
<accession>A0A3S4RZW6</accession>
<dbReference type="InterPro" id="IPR016566">
    <property type="entry name" value="UCP010219"/>
</dbReference>
<evidence type="ECO:0000256" key="2">
    <source>
        <dbReference type="SAM" id="Phobius"/>
    </source>
</evidence>
<dbReference type="EMBL" id="LR134356">
    <property type="protein sequence ID" value="VEG52851.1"/>
    <property type="molecule type" value="Genomic_DNA"/>
</dbReference>
<name>A0A3S4RZW6_MYCAU</name>
<feature type="transmembrane region" description="Helical" evidence="2">
    <location>
        <begin position="184"/>
        <end position="208"/>
    </location>
</feature>
<dbReference type="STRING" id="1791.GCA_001049355_04479"/>
<dbReference type="RefSeq" id="WP_053086859.1">
    <property type="nucleotide sequence ID" value="NZ_CVQQ01000018.1"/>
</dbReference>
<keyword evidence="2" id="KW-0812">Transmembrane</keyword>
<keyword evidence="2" id="KW-1133">Transmembrane helix</keyword>
<feature type="region of interest" description="Disordered" evidence="1">
    <location>
        <begin position="1"/>
        <end position="20"/>
    </location>
</feature>
<feature type="transmembrane region" description="Helical" evidence="2">
    <location>
        <begin position="153"/>
        <end position="172"/>
    </location>
</feature>
<keyword evidence="2" id="KW-0472">Membrane</keyword>
<evidence type="ECO:0000313" key="3">
    <source>
        <dbReference type="EMBL" id="VEG52851.1"/>
    </source>
</evidence>
<evidence type="ECO:0000256" key="1">
    <source>
        <dbReference type="SAM" id="MobiDB-lite"/>
    </source>
</evidence>